<gene>
    <name evidence="2" type="ORF">MEUPH1_LOCUS17357</name>
</gene>
<evidence type="ECO:0000256" key="1">
    <source>
        <dbReference type="SAM" id="MobiDB-lite"/>
    </source>
</evidence>
<feature type="compositionally biased region" description="Polar residues" evidence="1">
    <location>
        <begin position="1"/>
        <end position="18"/>
    </location>
</feature>
<feature type="compositionally biased region" description="Basic and acidic residues" evidence="1">
    <location>
        <begin position="32"/>
        <end position="45"/>
    </location>
</feature>
<proteinExistence type="predicted"/>
<dbReference type="EMBL" id="CARXXK010000003">
    <property type="protein sequence ID" value="CAI6362266.1"/>
    <property type="molecule type" value="Genomic_DNA"/>
</dbReference>
<dbReference type="Proteomes" id="UP001160148">
    <property type="component" value="Unassembled WGS sequence"/>
</dbReference>
<reference evidence="2 3" key="1">
    <citation type="submission" date="2023-01" db="EMBL/GenBank/DDBJ databases">
        <authorList>
            <person name="Whitehead M."/>
        </authorList>
    </citation>
    <scope>NUCLEOTIDE SEQUENCE [LARGE SCALE GENOMIC DNA]</scope>
</reference>
<evidence type="ECO:0000313" key="2">
    <source>
        <dbReference type="EMBL" id="CAI6362266.1"/>
    </source>
</evidence>
<dbReference type="AlphaFoldDB" id="A0AAV0X2P5"/>
<comment type="caution">
    <text evidence="2">The sequence shown here is derived from an EMBL/GenBank/DDBJ whole genome shotgun (WGS) entry which is preliminary data.</text>
</comment>
<feature type="region of interest" description="Disordered" evidence="1">
    <location>
        <begin position="1"/>
        <end position="49"/>
    </location>
</feature>
<protein>
    <submittedName>
        <fullName evidence="2">Uncharacterized protein</fullName>
    </submittedName>
</protein>
<sequence>MASSSKYQNISVQPTTVPRTAKTVYELPRQNLTKDELERKSTSDRTKRRVAHTPWFPLPVITKPLVEEKPARKQTKKLVFKKDGVCLYHYNIINIM</sequence>
<evidence type="ECO:0000313" key="3">
    <source>
        <dbReference type="Proteomes" id="UP001160148"/>
    </source>
</evidence>
<keyword evidence="3" id="KW-1185">Reference proteome</keyword>
<accession>A0AAV0X2P5</accession>
<name>A0AAV0X2P5_9HEMI</name>
<organism evidence="2 3">
    <name type="scientific">Macrosiphum euphorbiae</name>
    <name type="common">potato aphid</name>
    <dbReference type="NCBI Taxonomy" id="13131"/>
    <lineage>
        <taxon>Eukaryota</taxon>
        <taxon>Metazoa</taxon>
        <taxon>Ecdysozoa</taxon>
        <taxon>Arthropoda</taxon>
        <taxon>Hexapoda</taxon>
        <taxon>Insecta</taxon>
        <taxon>Pterygota</taxon>
        <taxon>Neoptera</taxon>
        <taxon>Paraneoptera</taxon>
        <taxon>Hemiptera</taxon>
        <taxon>Sternorrhyncha</taxon>
        <taxon>Aphidomorpha</taxon>
        <taxon>Aphidoidea</taxon>
        <taxon>Aphididae</taxon>
        <taxon>Macrosiphini</taxon>
        <taxon>Macrosiphum</taxon>
    </lineage>
</organism>